<keyword evidence="4 6" id="KW-0687">Ribonucleoprotein</keyword>
<accession>A0A2M7V7B7</accession>
<comment type="function">
    <text evidence="6">Binds directly to 16S ribosomal RNA.</text>
</comment>
<keyword evidence="3 6" id="KW-0689">Ribosomal protein</keyword>
<evidence type="ECO:0000256" key="1">
    <source>
        <dbReference type="ARBA" id="ARBA00022730"/>
    </source>
</evidence>
<dbReference type="NCBIfam" id="TIGR00029">
    <property type="entry name" value="S20"/>
    <property type="match status" value="1"/>
</dbReference>
<dbReference type="GO" id="GO:0003735">
    <property type="term" value="F:structural constituent of ribosome"/>
    <property type="evidence" value="ECO:0007669"/>
    <property type="project" value="InterPro"/>
</dbReference>
<dbReference type="InterPro" id="IPR002583">
    <property type="entry name" value="Ribosomal_bS20"/>
</dbReference>
<comment type="similarity">
    <text evidence="6">Belongs to the bacterial ribosomal protein bS20 family.</text>
</comment>
<evidence type="ECO:0000313" key="8">
    <source>
        <dbReference type="Proteomes" id="UP000228568"/>
    </source>
</evidence>
<reference evidence="8" key="1">
    <citation type="submission" date="2017-09" db="EMBL/GenBank/DDBJ databases">
        <title>Depth-based differentiation of microbial function through sediment-hosted aquifers and enrichment of novel symbionts in the deep terrestrial subsurface.</title>
        <authorList>
            <person name="Probst A.J."/>
            <person name="Ladd B."/>
            <person name="Jarett J.K."/>
            <person name="Geller-Mcgrath D.E."/>
            <person name="Sieber C.M.K."/>
            <person name="Emerson J.B."/>
            <person name="Anantharaman K."/>
            <person name="Thomas B.C."/>
            <person name="Malmstrom R."/>
            <person name="Stieglmeier M."/>
            <person name="Klingl A."/>
            <person name="Woyke T."/>
            <person name="Ryan C.M."/>
            <person name="Banfield J.F."/>
        </authorList>
    </citation>
    <scope>NUCLEOTIDE SEQUENCE [LARGE SCALE GENOMIC DNA]</scope>
</reference>
<sequence>MPNTKSAKKALRQTKKLTALNLKAKLAYKDAVKATKKSIDAGTTDVVEIAKIAQKKLAKAAKRGVIKKNTASRKLSRLMKKVNAVAKK</sequence>
<evidence type="ECO:0000256" key="4">
    <source>
        <dbReference type="ARBA" id="ARBA00023274"/>
    </source>
</evidence>
<evidence type="ECO:0000256" key="3">
    <source>
        <dbReference type="ARBA" id="ARBA00022980"/>
    </source>
</evidence>
<dbReference type="GO" id="GO:0005840">
    <property type="term" value="C:ribosome"/>
    <property type="evidence" value="ECO:0007669"/>
    <property type="project" value="UniProtKB-KW"/>
</dbReference>
<dbReference type="Pfam" id="PF01649">
    <property type="entry name" value="Ribosomal_S20p"/>
    <property type="match status" value="1"/>
</dbReference>
<name>A0A2M7V7B7_9BACT</name>
<dbReference type="Gene3D" id="1.20.58.110">
    <property type="entry name" value="Ribosomal protein S20"/>
    <property type="match status" value="1"/>
</dbReference>
<evidence type="ECO:0000256" key="6">
    <source>
        <dbReference type="HAMAP-Rule" id="MF_00500"/>
    </source>
</evidence>
<dbReference type="EMBL" id="PFPK01000039">
    <property type="protein sequence ID" value="PIZ94569.1"/>
    <property type="molecule type" value="Genomic_DNA"/>
</dbReference>
<dbReference type="GO" id="GO:1990904">
    <property type="term" value="C:ribonucleoprotein complex"/>
    <property type="evidence" value="ECO:0007669"/>
    <property type="project" value="UniProtKB-KW"/>
</dbReference>
<dbReference type="SUPFAM" id="SSF46992">
    <property type="entry name" value="Ribosomal protein S20"/>
    <property type="match status" value="1"/>
</dbReference>
<proteinExistence type="inferred from homology"/>
<evidence type="ECO:0000256" key="5">
    <source>
        <dbReference type="ARBA" id="ARBA00035136"/>
    </source>
</evidence>
<comment type="caution">
    <text evidence="7">The sequence shown here is derived from an EMBL/GenBank/DDBJ whole genome shotgun (WGS) entry which is preliminary data.</text>
</comment>
<dbReference type="InterPro" id="IPR036510">
    <property type="entry name" value="Ribosomal_bS20_sf"/>
</dbReference>
<dbReference type="Proteomes" id="UP000228568">
    <property type="component" value="Unassembled WGS sequence"/>
</dbReference>
<protein>
    <recommendedName>
        <fullName evidence="5 6">Small ribosomal subunit protein bS20</fullName>
    </recommendedName>
</protein>
<dbReference type="GO" id="GO:0019843">
    <property type="term" value="F:rRNA binding"/>
    <property type="evidence" value="ECO:0007669"/>
    <property type="project" value="UniProtKB-UniRule"/>
</dbReference>
<organism evidence="7 8">
    <name type="scientific">Candidatus Magasanikbacteria bacterium CG_4_10_14_0_2_um_filter_37_12</name>
    <dbReference type="NCBI Taxonomy" id="1974637"/>
    <lineage>
        <taxon>Bacteria</taxon>
        <taxon>Candidatus Magasanikiibacteriota</taxon>
    </lineage>
</organism>
<dbReference type="AlphaFoldDB" id="A0A2M7V7B7"/>
<dbReference type="GO" id="GO:0006412">
    <property type="term" value="P:translation"/>
    <property type="evidence" value="ECO:0007669"/>
    <property type="project" value="UniProtKB-UniRule"/>
</dbReference>
<gene>
    <name evidence="6 7" type="primary">rpsT</name>
    <name evidence="7" type="ORF">COX81_03270</name>
</gene>
<evidence type="ECO:0000256" key="2">
    <source>
        <dbReference type="ARBA" id="ARBA00022884"/>
    </source>
</evidence>
<keyword evidence="1 6" id="KW-0699">rRNA-binding</keyword>
<evidence type="ECO:0000313" key="7">
    <source>
        <dbReference type="EMBL" id="PIZ94569.1"/>
    </source>
</evidence>
<dbReference type="HAMAP" id="MF_00500">
    <property type="entry name" value="Ribosomal_bS20"/>
    <property type="match status" value="1"/>
</dbReference>
<keyword evidence="2 6" id="KW-0694">RNA-binding</keyword>